<dbReference type="Proteomes" id="UP001249851">
    <property type="component" value="Unassembled WGS sequence"/>
</dbReference>
<reference evidence="1" key="2">
    <citation type="journal article" date="2023" name="Science">
        <title>Genomic signatures of disease resistance in endangered staghorn corals.</title>
        <authorList>
            <person name="Vollmer S.V."/>
            <person name="Selwyn J.D."/>
            <person name="Despard B.A."/>
            <person name="Roesel C.L."/>
        </authorList>
    </citation>
    <scope>NUCLEOTIDE SEQUENCE</scope>
    <source>
        <strain evidence="1">K2</strain>
    </source>
</reference>
<evidence type="ECO:0000313" key="1">
    <source>
        <dbReference type="EMBL" id="KAK2562561.1"/>
    </source>
</evidence>
<proteinExistence type="predicted"/>
<dbReference type="EMBL" id="JARQWQ010000028">
    <property type="protein sequence ID" value="KAK2562561.1"/>
    <property type="molecule type" value="Genomic_DNA"/>
</dbReference>
<reference evidence="1" key="1">
    <citation type="journal article" date="2023" name="G3 (Bethesda)">
        <title>Whole genome assembly and annotation of the endangered Caribbean coral Acropora cervicornis.</title>
        <authorList>
            <person name="Selwyn J.D."/>
            <person name="Vollmer S.V."/>
        </authorList>
    </citation>
    <scope>NUCLEOTIDE SEQUENCE</scope>
    <source>
        <strain evidence="1">K2</strain>
    </source>
</reference>
<evidence type="ECO:0000313" key="2">
    <source>
        <dbReference type="Proteomes" id="UP001249851"/>
    </source>
</evidence>
<protein>
    <submittedName>
        <fullName evidence="1">Uncharacterized protein</fullName>
    </submittedName>
</protein>
<organism evidence="1 2">
    <name type="scientific">Acropora cervicornis</name>
    <name type="common">Staghorn coral</name>
    <dbReference type="NCBI Taxonomy" id="6130"/>
    <lineage>
        <taxon>Eukaryota</taxon>
        <taxon>Metazoa</taxon>
        <taxon>Cnidaria</taxon>
        <taxon>Anthozoa</taxon>
        <taxon>Hexacorallia</taxon>
        <taxon>Scleractinia</taxon>
        <taxon>Astrocoeniina</taxon>
        <taxon>Acroporidae</taxon>
        <taxon>Acropora</taxon>
    </lineage>
</organism>
<accession>A0AAD9V603</accession>
<dbReference type="AlphaFoldDB" id="A0AAD9V603"/>
<comment type="caution">
    <text evidence="1">The sequence shown here is derived from an EMBL/GenBank/DDBJ whole genome shotgun (WGS) entry which is preliminary data.</text>
</comment>
<keyword evidence="2" id="KW-1185">Reference proteome</keyword>
<name>A0AAD9V603_ACRCE</name>
<gene>
    <name evidence="1" type="ORF">P5673_014242</name>
</gene>
<sequence length="162" mass="18110">MAVSVDEAIRESLRLFPNVPAVKEKQKKCIELLLKRKDVLGLLPLSRHPRGLGSSTLTLGEPDASLFTDEIRSSYKFRFKSDKNFWDKTSQILAPLCSSLWVAQKIGTELERFPVSNTRGSEQNLQVFPAVERLSYVFVGVLPGIVFNIASRTGRSSPLTET</sequence>